<accession>A0A0C9WRY0</accession>
<dbReference type="GO" id="GO:0008270">
    <property type="term" value="F:zinc ion binding"/>
    <property type="evidence" value="ECO:0007669"/>
    <property type="project" value="InterPro"/>
</dbReference>
<dbReference type="OrthoDB" id="4456959at2759"/>
<dbReference type="Pfam" id="PF04082">
    <property type="entry name" value="Fungal_trans"/>
    <property type="match status" value="1"/>
</dbReference>
<dbReference type="AlphaFoldDB" id="A0A0C9WRY0"/>
<sequence>MSSDGEDYNDNPSSVTQGLKKRRIQRACDICRRRKIRSDGVPIPGNRCSNCVAFRFDCTYVESSKKRAPPKSYVESLEQRLEKLQSLLQKLCKDDNVLKEHNIPLDRSPDTNIEVELCHSVPMARHPRDIATSVIRRVGESVDPDDEQLLPEDDFPHLIVADNLKRLKMDKDEYWFMGKSSGVTLIQAAVELKNQYNGSTSLKPHITLGEKRPEFWTPHPWERPRNSIESPSYTLPDSDLLIQLIDLYFSRFNLYLPLLHRPTFEKSIADNLHLTNDGFAETLLLVCAVGSRFSDDPRAMLDGVESYHSCGWKWFDQVQLSRKSWFGAPTLYDLQLYCLAVQFLQGSSAPQSCWTMVGIGIRLAQEVGAHRRSKARDRPITAEDELWKRAFWVLVCLDRPTSATLGRPCAIQDEDFDLDLPVECDDEYWDHPDPSQRFKQPPNKPSLITQFNLYIKLNQVLAFSLRTIYSINKSKILLGFVGPQWEKHIVAELDSALNKWVDSVPDHLRWDPTREDDNFFNQSVLLYVAYYHVQILVHRPFIPSPSKPSSPSFPSLAICTNAARSCSHVVDIQRKRNPMPPPSLLIVVFTSAIVLLLNIWGGKRSGLSIDPKKEMADVHKCMQMLKMCEKKWHSAGRLWDILYELASVGDLPLPQPSPPSNKRERDAESPVPFSTPPSHTLPPPNDALRRIAGSRRVSKDLPMSMPPPPLPQLVHRHHTPPQPQDLMPLYSESPAEPLHQPPLSPRQYFALPMYSNELAGLPLHGKVSFLPGEQPLSNQNLWYPPIARSSTSRSTTASGTPAPNLSSSMYGHRDSDVTQISTMTQGYSAGDRKGGGMMDMTESAAIFEELAALSYASGGAQAGAGLFSGPVGGAMPLEGMYGGQLSGSGHSQQESQIRFSDVFPQHQQQEQLSMQYPTVDPDMMVMWSTAPTGFELDEWGSYLTNVSELTQGHPLSQT</sequence>
<dbReference type="GO" id="GO:0006351">
    <property type="term" value="P:DNA-templated transcription"/>
    <property type="evidence" value="ECO:0007669"/>
    <property type="project" value="InterPro"/>
</dbReference>
<evidence type="ECO:0000256" key="2">
    <source>
        <dbReference type="ARBA" id="ARBA00023242"/>
    </source>
</evidence>
<proteinExistence type="predicted"/>
<feature type="region of interest" description="Disordered" evidence="3">
    <location>
        <begin position="787"/>
        <end position="811"/>
    </location>
</feature>
<protein>
    <recommendedName>
        <fullName evidence="4">Zn(2)-C6 fungal-type domain-containing protein</fullName>
    </recommendedName>
</protein>
<gene>
    <name evidence="5" type="ORF">K443DRAFT_683891</name>
</gene>
<evidence type="ECO:0000256" key="1">
    <source>
        <dbReference type="ARBA" id="ARBA00022723"/>
    </source>
</evidence>
<dbReference type="GO" id="GO:0003677">
    <property type="term" value="F:DNA binding"/>
    <property type="evidence" value="ECO:0007669"/>
    <property type="project" value="InterPro"/>
</dbReference>
<evidence type="ECO:0000256" key="3">
    <source>
        <dbReference type="SAM" id="MobiDB-lite"/>
    </source>
</evidence>
<dbReference type="HOGENOM" id="CLU_006019_2_0_1"/>
<dbReference type="PANTHER" id="PTHR46910">
    <property type="entry name" value="TRANSCRIPTION FACTOR PDR1"/>
    <property type="match status" value="1"/>
</dbReference>
<dbReference type="STRING" id="1095629.A0A0C9WRY0"/>
<dbReference type="InterPro" id="IPR050987">
    <property type="entry name" value="AtrR-like"/>
</dbReference>
<organism evidence="5 6">
    <name type="scientific">Laccaria amethystina LaAM-08-1</name>
    <dbReference type="NCBI Taxonomy" id="1095629"/>
    <lineage>
        <taxon>Eukaryota</taxon>
        <taxon>Fungi</taxon>
        <taxon>Dikarya</taxon>
        <taxon>Basidiomycota</taxon>
        <taxon>Agaricomycotina</taxon>
        <taxon>Agaricomycetes</taxon>
        <taxon>Agaricomycetidae</taxon>
        <taxon>Agaricales</taxon>
        <taxon>Agaricineae</taxon>
        <taxon>Hydnangiaceae</taxon>
        <taxon>Laccaria</taxon>
    </lineage>
</organism>
<feature type="domain" description="Zn(2)-C6 fungal-type" evidence="4">
    <location>
        <begin position="27"/>
        <end position="60"/>
    </location>
</feature>
<reference evidence="6" key="2">
    <citation type="submission" date="2015-01" db="EMBL/GenBank/DDBJ databases">
        <title>Evolutionary Origins and Diversification of the Mycorrhizal Mutualists.</title>
        <authorList>
            <consortium name="DOE Joint Genome Institute"/>
            <consortium name="Mycorrhizal Genomics Consortium"/>
            <person name="Kohler A."/>
            <person name="Kuo A."/>
            <person name="Nagy L.G."/>
            <person name="Floudas D."/>
            <person name="Copeland A."/>
            <person name="Barry K.W."/>
            <person name="Cichocki N."/>
            <person name="Veneault-Fourrey C."/>
            <person name="LaButti K."/>
            <person name="Lindquist E.A."/>
            <person name="Lipzen A."/>
            <person name="Lundell T."/>
            <person name="Morin E."/>
            <person name="Murat C."/>
            <person name="Riley R."/>
            <person name="Ohm R."/>
            <person name="Sun H."/>
            <person name="Tunlid A."/>
            <person name="Henrissat B."/>
            <person name="Grigoriev I.V."/>
            <person name="Hibbett D.S."/>
            <person name="Martin F."/>
        </authorList>
    </citation>
    <scope>NUCLEOTIDE SEQUENCE [LARGE SCALE GENOMIC DNA]</scope>
    <source>
        <strain evidence="6">LaAM-08-1</strain>
    </source>
</reference>
<feature type="compositionally biased region" description="Low complexity" evidence="3">
    <location>
        <begin position="787"/>
        <end position="798"/>
    </location>
</feature>
<dbReference type="CDD" id="cd00067">
    <property type="entry name" value="GAL4"/>
    <property type="match status" value="1"/>
</dbReference>
<reference evidence="5 6" key="1">
    <citation type="submission" date="2014-04" db="EMBL/GenBank/DDBJ databases">
        <authorList>
            <consortium name="DOE Joint Genome Institute"/>
            <person name="Kuo A."/>
            <person name="Kohler A."/>
            <person name="Nagy L.G."/>
            <person name="Floudas D."/>
            <person name="Copeland A."/>
            <person name="Barry K.W."/>
            <person name="Cichocki N."/>
            <person name="Veneault-Fourrey C."/>
            <person name="LaButti K."/>
            <person name="Lindquist E.A."/>
            <person name="Lipzen A."/>
            <person name="Lundell T."/>
            <person name="Morin E."/>
            <person name="Murat C."/>
            <person name="Sun H."/>
            <person name="Tunlid A."/>
            <person name="Henrissat B."/>
            <person name="Grigoriev I.V."/>
            <person name="Hibbett D.S."/>
            <person name="Martin F."/>
            <person name="Nordberg H.P."/>
            <person name="Cantor M.N."/>
            <person name="Hua S.X."/>
        </authorList>
    </citation>
    <scope>NUCLEOTIDE SEQUENCE [LARGE SCALE GENOMIC DNA]</scope>
    <source>
        <strain evidence="5 6">LaAM-08-1</strain>
    </source>
</reference>
<feature type="compositionally biased region" description="Pro residues" evidence="3">
    <location>
        <begin position="673"/>
        <end position="685"/>
    </location>
</feature>
<dbReference type="Gene3D" id="4.10.240.10">
    <property type="entry name" value="Zn(2)-C6 fungal-type DNA-binding domain"/>
    <property type="match status" value="1"/>
</dbReference>
<dbReference type="CDD" id="cd12148">
    <property type="entry name" value="fungal_TF_MHR"/>
    <property type="match status" value="1"/>
</dbReference>
<feature type="region of interest" description="Disordered" evidence="3">
    <location>
        <begin position="1"/>
        <end position="20"/>
    </location>
</feature>
<dbReference type="SUPFAM" id="SSF57701">
    <property type="entry name" value="Zn2/Cys6 DNA-binding domain"/>
    <property type="match status" value="1"/>
</dbReference>
<keyword evidence="1" id="KW-0479">Metal-binding</keyword>
<dbReference type="Pfam" id="PF00172">
    <property type="entry name" value="Zn_clus"/>
    <property type="match status" value="1"/>
</dbReference>
<keyword evidence="6" id="KW-1185">Reference proteome</keyword>
<dbReference type="SMART" id="SM00906">
    <property type="entry name" value="Fungal_trans"/>
    <property type="match status" value="1"/>
</dbReference>
<dbReference type="GO" id="GO:0000981">
    <property type="term" value="F:DNA-binding transcription factor activity, RNA polymerase II-specific"/>
    <property type="evidence" value="ECO:0007669"/>
    <property type="project" value="InterPro"/>
</dbReference>
<evidence type="ECO:0000313" key="6">
    <source>
        <dbReference type="Proteomes" id="UP000054477"/>
    </source>
</evidence>
<feature type="region of interest" description="Disordered" evidence="3">
    <location>
        <begin position="650"/>
        <end position="743"/>
    </location>
</feature>
<dbReference type="Proteomes" id="UP000054477">
    <property type="component" value="Unassembled WGS sequence"/>
</dbReference>
<dbReference type="SMART" id="SM00066">
    <property type="entry name" value="GAL4"/>
    <property type="match status" value="1"/>
</dbReference>
<feature type="compositionally biased region" description="Polar residues" evidence="3">
    <location>
        <begin position="799"/>
        <end position="809"/>
    </location>
</feature>
<dbReference type="EMBL" id="KN838800">
    <property type="protein sequence ID" value="KIJ94300.1"/>
    <property type="molecule type" value="Genomic_DNA"/>
</dbReference>
<evidence type="ECO:0000313" key="5">
    <source>
        <dbReference type="EMBL" id="KIJ94300.1"/>
    </source>
</evidence>
<dbReference type="PANTHER" id="PTHR46910:SF38">
    <property type="entry name" value="ZN(2)-C6 FUNGAL-TYPE DOMAIN-CONTAINING PROTEIN"/>
    <property type="match status" value="1"/>
</dbReference>
<dbReference type="PROSITE" id="PS50048">
    <property type="entry name" value="ZN2_CY6_FUNGAL_2"/>
    <property type="match status" value="1"/>
</dbReference>
<evidence type="ECO:0000259" key="4">
    <source>
        <dbReference type="PROSITE" id="PS50048"/>
    </source>
</evidence>
<dbReference type="InterPro" id="IPR036864">
    <property type="entry name" value="Zn2-C6_fun-type_DNA-bd_sf"/>
</dbReference>
<dbReference type="InterPro" id="IPR007219">
    <property type="entry name" value="XnlR_reg_dom"/>
</dbReference>
<dbReference type="InterPro" id="IPR001138">
    <property type="entry name" value="Zn2Cys6_DnaBD"/>
</dbReference>
<name>A0A0C9WRY0_9AGAR</name>
<keyword evidence="2" id="KW-0539">Nucleus</keyword>